<comment type="subcellular location">
    <subcellularLocation>
        <location evidence="1">Peroxisome</location>
    </subcellularLocation>
</comment>
<dbReference type="InterPro" id="IPR020610">
    <property type="entry name" value="Thiolase_AS"/>
</dbReference>
<evidence type="ECO:0000256" key="11">
    <source>
        <dbReference type="PIRSR" id="PIRSR000429-1"/>
    </source>
</evidence>
<dbReference type="AlphaFoldDB" id="A0A328C5Y0"/>
<dbReference type="InterPro" id="IPR020617">
    <property type="entry name" value="Thiolase_C"/>
</dbReference>
<evidence type="ECO:0000256" key="3">
    <source>
        <dbReference type="ARBA" id="ARBA00010982"/>
    </source>
</evidence>
<dbReference type="PROSITE" id="PS00737">
    <property type="entry name" value="THIOLASE_2"/>
    <property type="match status" value="1"/>
</dbReference>
<feature type="domain" description="Thiolase N-terminal" evidence="14">
    <location>
        <begin position="7"/>
        <end position="261"/>
    </location>
</feature>
<evidence type="ECO:0000256" key="9">
    <source>
        <dbReference type="ARBA" id="ARBA00023315"/>
    </source>
</evidence>
<dbReference type="EMBL" id="QHKO01000003">
    <property type="protein sequence ID" value="RAL22909.1"/>
    <property type="molecule type" value="Genomic_DNA"/>
</dbReference>
<evidence type="ECO:0000256" key="10">
    <source>
        <dbReference type="ARBA" id="ARBA00024073"/>
    </source>
</evidence>
<dbReference type="NCBIfam" id="TIGR01930">
    <property type="entry name" value="AcCoA-C-Actrans"/>
    <property type="match status" value="1"/>
</dbReference>
<evidence type="ECO:0000256" key="13">
    <source>
        <dbReference type="SAM" id="MobiDB-lite"/>
    </source>
</evidence>
<keyword evidence="17" id="KW-1185">Reference proteome</keyword>
<dbReference type="InterPro" id="IPR020616">
    <property type="entry name" value="Thiolase_N"/>
</dbReference>
<protein>
    <recommendedName>
        <fullName evidence="10">acetyl-CoA C-acyltransferase</fullName>
        <ecNumber evidence="10">2.3.1.16</ecNumber>
    </recommendedName>
</protein>
<evidence type="ECO:0000256" key="1">
    <source>
        <dbReference type="ARBA" id="ARBA00004275"/>
    </source>
</evidence>
<dbReference type="PROSITE" id="PS00099">
    <property type="entry name" value="THIOLASE_3"/>
    <property type="match status" value="1"/>
</dbReference>
<keyword evidence="5" id="KW-0276">Fatty acid metabolism</keyword>
<evidence type="ECO:0000256" key="6">
    <source>
        <dbReference type="ARBA" id="ARBA00022946"/>
    </source>
</evidence>
<comment type="pathway">
    <text evidence="2">Lipid metabolism.</text>
</comment>
<gene>
    <name evidence="16" type="ORF">DL240_08430</name>
</gene>
<sequence>MTSLRDVVVASYVRTPFTRAYKGGLKDTRPDTMAALVIKEAVAKVKGLDPEDIGDVAMGCAMPEAEQGMNVARIASVMAGLPNSVPGLTVNRFCSSGVQTISQMAERIMVGAMDVAVAGGTESMTMIPMGGNKVSANPQTMEEYPEIYIPMGTTAENVASRFEVAREDQDAFALASHEKALAAWEDGFLAGEVLPVKTQVVGPDGKRHDVTVDKDDGPRPGSSVEALAKLRPAFNPKGSVTAGNASPLTDGAAAVVLMSKEKADELGVKPMGYYRAFQVAGVDPDIMGIGPVPAIRKLLKATGLSIEDIDLFEINEAFASQAVYCARELGVDPAKLNIHGGAIALGHPLGVSGTRMAGTLLRSLEKTGGRYGIVSMCIGGGMGAAALFERVED</sequence>
<feature type="active site" description="Acyl-thioester intermediate" evidence="11">
    <location>
        <position position="94"/>
    </location>
</feature>
<feature type="active site" description="Proton acceptor" evidence="11">
    <location>
        <position position="377"/>
    </location>
</feature>
<keyword evidence="8" id="KW-0576">Peroxisome</keyword>
<keyword evidence="4 12" id="KW-0808">Transferase</keyword>
<dbReference type="SUPFAM" id="SSF53901">
    <property type="entry name" value="Thiolase-like"/>
    <property type="match status" value="2"/>
</dbReference>
<evidence type="ECO:0000256" key="2">
    <source>
        <dbReference type="ARBA" id="ARBA00005189"/>
    </source>
</evidence>
<dbReference type="InterPro" id="IPR050215">
    <property type="entry name" value="Thiolase-like_sf_Thiolase"/>
</dbReference>
<evidence type="ECO:0000256" key="8">
    <source>
        <dbReference type="ARBA" id="ARBA00023140"/>
    </source>
</evidence>
<proteinExistence type="inferred from homology"/>
<evidence type="ECO:0000259" key="15">
    <source>
        <dbReference type="Pfam" id="PF02803"/>
    </source>
</evidence>
<dbReference type="InterPro" id="IPR020613">
    <property type="entry name" value="Thiolase_CS"/>
</dbReference>
<keyword evidence="7" id="KW-0443">Lipid metabolism</keyword>
<dbReference type="InterPro" id="IPR020615">
    <property type="entry name" value="Thiolase_acyl_enz_int_AS"/>
</dbReference>
<organism evidence="16 17">
    <name type="scientific">Lujinxingia litoralis</name>
    <dbReference type="NCBI Taxonomy" id="2211119"/>
    <lineage>
        <taxon>Bacteria</taxon>
        <taxon>Deltaproteobacteria</taxon>
        <taxon>Bradymonadales</taxon>
        <taxon>Lujinxingiaceae</taxon>
        <taxon>Lujinxingia</taxon>
    </lineage>
</organism>
<dbReference type="GO" id="GO:0003988">
    <property type="term" value="F:acetyl-CoA C-acyltransferase activity"/>
    <property type="evidence" value="ECO:0007669"/>
    <property type="project" value="UniProtKB-EC"/>
</dbReference>
<feature type="active site" description="Proton acceptor" evidence="11">
    <location>
        <position position="347"/>
    </location>
</feature>
<dbReference type="PANTHER" id="PTHR43853">
    <property type="entry name" value="3-KETOACYL-COA THIOLASE, PEROXISOMAL"/>
    <property type="match status" value="1"/>
</dbReference>
<dbReference type="OrthoDB" id="4565318at2"/>
<dbReference type="InterPro" id="IPR002155">
    <property type="entry name" value="Thiolase"/>
</dbReference>
<dbReference type="Pfam" id="PF02803">
    <property type="entry name" value="Thiolase_C"/>
    <property type="match status" value="1"/>
</dbReference>
<evidence type="ECO:0000256" key="12">
    <source>
        <dbReference type="RuleBase" id="RU003557"/>
    </source>
</evidence>
<dbReference type="RefSeq" id="WP_111729437.1">
    <property type="nucleotide sequence ID" value="NZ_QHKO01000003.1"/>
</dbReference>
<dbReference type="PANTHER" id="PTHR43853:SF8">
    <property type="entry name" value="3-KETOACYL-COA THIOLASE, PEROXISOMAL"/>
    <property type="match status" value="1"/>
</dbReference>
<dbReference type="PIRSF" id="PIRSF000429">
    <property type="entry name" value="Ac-CoA_Ac_transf"/>
    <property type="match status" value="1"/>
</dbReference>
<dbReference type="GO" id="GO:0006635">
    <property type="term" value="P:fatty acid beta-oxidation"/>
    <property type="evidence" value="ECO:0007669"/>
    <property type="project" value="TreeGrafter"/>
</dbReference>
<evidence type="ECO:0000259" key="14">
    <source>
        <dbReference type="Pfam" id="PF00108"/>
    </source>
</evidence>
<feature type="compositionally biased region" description="Basic and acidic residues" evidence="13">
    <location>
        <begin position="204"/>
        <end position="218"/>
    </location>
</feature>
<dbReference type="EC" id="2.3.1.16" evidence="10"/>
<dbReference type="Pfam" id="PF00108">
    <property type="entry name" value="Thiolase_N"/>
    <property type="match status" value="1"/>
</dbReference>
<dbReference type="FunFam" id="3.40.47.10:FF:000010">
    <property type="entry name" value="Acetyl-CoA acetyltransferase (Thiolase)"/>
    <property type="match status" value="1"/>
</dbReference>
<dbReference type="GO" id="GO:0010124">
    <property type="term" value="P:phenylacetate catabolic process"/>
    <property type="evidence" value="ECO:0007669"/>
    <property type="project" value="TreeGrafter"/>
</dbReference>
<dbReference type="Proteomes" id="UP000249169">
    <property type="component" value="Unassembled WGS sequence"/>
</dbReference>
<evidence type="ECO:0000256" key="7">
    <source>
        <dbReference type="ARBA" id="ARBA00023098"/>
    </source>
</evidence>
<dbReference type="CDD" id="cd00751">
    <property type="entry name" value="thiolase"/>
    <property type="match status" value="1"/>
</dbReference>
<reference evidence="16 17" key="1">
    <citation type="submission" date="2018-05" db="EMBL/GenBank/DDBJ databases">
        <title>Lujinxingia marina gen. nov. sp. nov., a new facultative anaerobic member of the class Deltaproteobacteria, and proposal of Lujinxingaceae fam. nov.</title>
        <authorList>
            <person name="Li C.-M."/>
        </authorList>
    </citation>
    <scope>NUCLEOTIDE SEQUENCE [LARGE SCALE GENOMIC DNA]</scope>
    <source>
        <strain evidence="16 17">B210</strain>
    </source>
</reference>
<dbReference type="GO" id="GO:0005737">
    <property type="term" value="C:cytoplasm"/>
    <property type="evidence" value="ECO:0007669"/>
    <property type="project" value="UniProtKB-ARBA"/>
</dbReference>
<evidence type="ECO:0000256" key="5">
    <source>
        <dbReference type="ARBA" id="ARBA00022832"/>
    </source>
</evidence>
<dbReference type="Gene3D" id="3.40.47.10">
    <property type="match status" value="1"/>
</dbReference>
<comment type="caution">
    <text evidence="16">The sequence shown here is derived from an EMBL/GenBank/DDBJ whole genome shotgun (WGS) entry which is preliminary data.</text>
</comment>
<dbReference type="PROSITE" id="PS00098">
    <property type="entry name" value="THIOLASE_1"/>
    <property type="match status" value="1"/>
</dbReference>
<name>A0A328C5Y0_9DELT</name>
<feature type="region of interest" description="Disordered" evidence="13">
    <location>
        <begin position="201"/>
        <end position="221"/>
    </location>
</feature>
<evidence type="ECO:0000256" key="4">
    <source>
        <dbReference type="ARBA" id="ARBA00022679"/>
    </source>
</evidence>
<keyword evidence="6" id="KW-0809">Transit peptide</keyword>
<dbReference type="InterPro" id="IPR016039">
    <property type="entry name" value="Thiolase-like"/>
</dbReference>
<evidence type="ECO:0000313" key="17">
    <source>
        <dbReference type="Proteomes" id="UP000249169"/>
    </source>
</evidence>
<feature type="domain" description="Thiolase C-terminal" evidence="15">
    <location>
        <begin position="269"/>
        <end position="390"/>
    </location>
</feature>
<evidence type="ECO:0000313" key="16">
    <source>
        <dbReference type="EMBL" id="RAL22909.1"/>
    </source>
</evidence>
<accession>A0A328C5Y0</accession>
<comment type="similarity">
    <text evidence="3 12">Belongs to the thiolase-like superfamily. Thiolase family.</text>
</comment>
<keyword evidence="9 12" id="KW-0012">Acyltransferase</keyword>